<name>A0A8H5G2M0_9AGAR</name>
<dbReference type="EMBL" id="JAACJO010000006">
    <property type="protein sequence ID" value="KAF5357212.1"/>
    <property type="molecule type" value="Genomic_DNA"/>
</dbReference>
<gene>
    <name evidence="2" type="ORF">D9756_006367</name>
</gene>
<evidence type="ECO:0000256" key="1">
    <source>
        <dbReference type="SAM" id="MobiDB-lite"/>
    </source>
</evidence>
<dbReference type="Proteomes" id="UP000559027">
    <property type="component" value="Unassembled WGS sequence"/>
</dbReference>
<protein>
    <submittedName>
        <fullName evidence="2">Uncharacterized protein</fullName>
    </submittedName>
</protein>
<feature type="region of interest" description="Disordered" evidence="1">
    <location>
        <begin position="1"/>
        <end position="21"/>
    </location>
</feature>
<evidence type="ECO:0000313" key="3">
    <source>
        <dbReference type="Proteomes" id="UP000559027"/>
    </source>
</evidence>
<accession>A0A8H5G2M0</accession>
<reference evidence="2 3" key="1">
    <citation type="journal article" date="2020" name="ISME J.">
        <title>Uncovering the hidden diversity of litter-decomposition mechanisms in mushroom-forming fungi.</title>
        <authorList>
            <person name="Floudas D."/>
            <person name="Bentzer J."/>
            <person name="Ahren D."/>
            <person name="Johansson T."/>
            <person name="Persson P."/>
            <person name="Tunlid A."/>
        </authorList>
    </citation>
    <scope>NUCLEOTIDE SEQUENCE [LARGE SCALE GENOMIC DNA]</scope>
    <source>
        <strain evidence="2 3">CBS 146.42</strain>
    </source>
</reference>
<keyword evidence="3" id="KW-1185">Reference proteome</keyword>
<dbReference type="AlphaFoldDB" id="A0A8H5G2M0"/>
<proteinExistence type="predicted"/>
<comment type="caution">
    <text evidence="2">The sequence shown here is derived from an EMBL/GenBank/DDBJ whole genome shotgun (WGS) entry which is preliminary data.</text>
</comment>
<sequence>MNNAASNPTDGGMDFNITDHGGFHSLPHGIPPLLSPSQRVDLTNRAFRGAVLSNLHIMDYLNATRESSFTGKGYKLGWFEDTSETQMQEIRDLTGPSVKLPPSRSGT</sequence>
<organism evidence="2 3">
    <name type="scientific">Leucocoprinus leucothites</name>
    <dbReference type="NCBI Taxonomy" id="201217"/>
    <lineage>
        <taxon>Eukaryota</taxon>
        <taxon>Fungi</taxon>
        <taxon>Dikarya</taxon>
        <taxon>Basidiomycota</taxon>
        <taxon>Agaricomycotina</taxon>
        <taxon>Agaricomycetes</taxon>
        <taxon>Agaricomycetidae</taxon>
        <taxon>Agaricales</taxon>
        <taxon>Agaricineae</taxon>
        <taxon>Agaricaceae</taxon>
        <taxon>Leucocoprinus</taxon>
    </lineage>
</organism>
<evidence type="ECO:0000313" key="2">
    <source>
        <dbReference type="EMBL" id="KAF5357212.1"/>
    </source>
</evidence>